<dbReference type="EMBL" id="CP013344">
    <property type="protein sequence ID" value="AMU89020.1"/>
    <property type="molecule type" value="Genomic_DNA"/>
</dbReference>
<dbReference type="SMART" id="SM00448">
    <property type="entry name" value="REC"/>
    <property type="match status" value="1"/>
</dbReference>
<evidence type="ECO:0000313" key="3">
    <source>
        <dbReference type="EMBL" id="AMU89020.1"/>
    </source>
</evidence>
<evidence type="ECO:0000313" key="4">
    <source>
        <dbReference type="Proteomes" id="UP000076088"/>
    </source>
</evidence>
<dbReference type="InterPro" id="IPR001789">
    <property type="entry name" value="Sig_transdc_resp-reg_receiver"/>
</dbReference>
<dbReference type="RefSeq" id="WP_054728006.1">
    <property type="nucleotide sequence ID" value="NZ_CP009429.1"/>
</dbReference>
<keyword evidence="4" id="KW-1185">Reference proteome</keyword>
<organism evidence="3 4">
    <name type="scientific">Sphingopyxis macrogoltabida</name>
    <name type="common">Sphingomonas macrogoltabidus</name>
    <dbReference type="NCBI Taxonomy" id="33050"/>
    <lineage>
        <taxon>Bacteria</taxon>
        <taxon>Pseudomonadati</taxon>
        <taxon>Pseudomonadota</taxon>
        <taxon>Alphaproteobacteria</taxon>
        <taxon>Sphingomonadales</taxon>
        <taxon>Sphingomonadaceae</taxon>
        <taxon>Sphingopyxis</taxon>
    </lineage>
</organism>
<reference evidence="3 4" key="2">
    <citation type="journal article" date="2016" name="Genome Announc.">
        <title>Complete Genome Sequence of Sphingopyxis macrogoltabida Strain 203N (NBRC 111659), a Polyethylene Glycol Degrader.</title>
        <authorList>
            <person name="Ohtsubo Y."/>
            <person name="Nonoyama S."/>
            <person name="Nagata Y."/>
            <person name="Numata M."/>
            <person name="Tsuchikane K."/>
            <person name="Hosoyama A."/>
            <person name="Yamazoe A."/>
            <person name="Tsuda M."/>
            <person name="Fujita N."/>
            <person name="Kawai F."/>
        </authorList>
    </citation>
    <scope>NUCLEOTIDE SEQUENCE [LARGE SCALE GENOMIC DNA]</scope>
    <source>
        <strain evidence="3 4">203N</strain>
    </source>
</reference>
<protein>
    <recommendedName>
        <fullName evidence="2">Response regulatory domain-containing protein</fullName>
    </recommendedName>
</protein>
<feature type="modified residue" description="4-aspartylphosphate" evidence="1">
    <location>
        <position position="60"/>
    </location>
</feature>
<sequence length="130" mass="13700">MPNPSPAPLCTAIVAEDEWLVRIDIVEALEAAGFAVREVETAEDALLLIGEERPHILVTDIRLAGALDGWSLAEAYRDAHPGGGVVYASANVPLADRQVEGSFFFSKPVLMSALVDACLGLCAGQDGRPA</sequence>
<dbReference type="GO" id="GO:0000160">
    <property type="term" value="P:phosphorelay signal transduction system"/>
    <property type="evidence" value="ECO:0007669"/>
    <property type="project" value="InterPro"/>
</dbReference>
<dbReference type="Gene3D" id="3.40.50.2300">
    <property type="match status" value="1"/>
</dbReference>
<proteinExistence type="predicted"/>
<name>A0AAC8YZC4_SPHMC</name>
<dbReference type="InterPro" id="IPR011006">
    <property type="entry name" value="CheY-like_superfamily"/>
</dbReference>
<reference evidence="4" key="1">
    <citation type="submission" date="2015-11" db="EMBL/GenBank/DDBJ databases">
        <title>Complete genome sequence of a polyethylene-glycol degrader Sphingopyxis macrogoltabida 203N (NBRC 111659).</title>
        <authorList>
            <person name="Yoshiyuki O."/>
            <person name="Shouta N."/>
            <person name="Nagata Y."/>
            <person name="Numata M."/>
            <person name="Tsuchikane K."/>
            <person name="Hosoyama A."/>
            <person name="Yamazoe A."/>
            <person name="Tsuda M."/>
            <person name="Fujita N."/>
            <person name="Kawai F."/>
        </authorList>
    </citation>
    <scope>NUCLEOTIDE SEQUENCE [LARGE SCALE GENOMIC DNA]</scope>
    <source>
        <strain evidence="4">203N</strain>
    </source>
</reference>
<accession>A0AAC8YZC4</accession>
<evidence type="ECO:0000256" key="1">
    <source>
        <dbReference type="PROSITE-ProRule" id="PRU00169"/>
    </source>
</evidence>
<keyword evidence="1" id="KW-0597">Phosphoprotein</keyword>
<feature type="domain" description="Response regulatory" evidence="2">
    <location>
        <begin position="11"/>
        <end position="122"/>
    </location>
</feature>
<gene>
    <name evidence="3" type="ORF">ATM17_08200</name>
</gene>
<dbReference type="AlphaFoldDB" id="A0AAC8YZC4"/>
<dbReference type="SUPFAM" id="SSF52172">
    <property type="entry name" value="CheY-like"/>
    <property type="match status" value="1"/>
</dbReference>
<dbReference type="Proteomes" id="UP000076088">
    <property type="component" value="Chromosome"/>
</dbReference>
<dbReference type="CDD" id="cd00156">
    <property type="entry name" value="REC"/>
    <property type="match status" value="1"/>
</dbReference>
<dbReference type="Pfam" id="PF00072">
    <property type="entry name" value="Response_reg"/>
    <property type="match status" value="1"/>
</dbReference>
<evidence type="ECO:0000259" key="2">
    <source>
        <dbReference type="PROSITE" id="PS50110"/>
    </source>
</evidence>
<dbReference type="PROSITE" id="PS50110">
    <property type="entry name" value="RESPONSE_REGULATORY"/>
    <property type="match status" value="1"/>
</dbReference>
<dbReference type="KEGG" id="smaz:LH19_11680"/>